<dbReference type="GeneID" id="98003552"/>
<dbReference type="AlphaFoldDB" id="B6GCR3"/>
<proteinExistence type="predicted"/>
<comment type="caution">
    <text evidence="1">The sequence shown here is derived from an EMBL/GenBank/DDBJ whole genome shotgun (WGS) entry which is preliminary data.</text>
</comment>
<dbReference type="PANTHER" id="PTHR39450:SF1">
    <property type="entry name" value="DUF1667 DOMAIN-CONTAINING PROTEIN"/>
    <property type="match status" value="1"/>
</dbReference>
<dbReference type="InterPro" id="IPR036593">
    <property type="entry name" value="CPE0013-like_sf"/>
</dbReference>
<organism evidence="1 2">
    <name type="scientific">Collinsella stercoris DSM 13279</name>
    <dbReference type="NCBI Taxonomy" id="445975"/>
    <lineage>
        <taxon>Bacteria</taxon>
        <taxon>Bacillati</taxon>
        <taxon>Actinomycetota</taxon>
        <taxon>Coriobacteriia</taxon>
        <taxon>Coriobacteriales</taxon>
        <taxon>Coriobacteriaceae</taxon>
        <taxon>Collinsella</taxon>
    </lineage>
</organism>
<dbReference type="Proteomes" id="UP000003560">
    <property type="component" value="Unassembled WGS sequence"/>
</dbReference>
<dbReference type="InterPro" id="IPR012460">
    <property type="entry name" value="DUF1667"/>
</dbReference>
<dbReference type="EMBL" id="ABXJ01000110">
    <property type="protein sequence ID" value="EEA89903.1"/>
    <property type="molecule type" value="Genomic_DNA"/>
</dbReference>
<dbReference type="PANTHER" id="PTHR39450">
    <property type="entry name" value="MOLYBDOPTERIN OXIDOREDUCTASE, 4FE-4S CLUSTER-BINDING SUBUNIT"/>
    <property type="match status" value="1"/>
</dbReference>
<dbReference type="Pfam" id="PF07892">
    <property type="entry name" value="DUF1667"/>
    <property type="match status" value="1"/>
</dbReference>
<accession>B6GCR3</accession>
<name>B6GCR3_9ACTN</name>
<dbReference type="HOGENOM" id="CLU_1248870_0_0_11"/>
<reference evidence="1 2" key="1">
    <citation type="submission" date="2008-10" db="EMBL/GenBank/DDBJ databases">
        <title>Draft genome sequence of Collinsella stercoris (DSM 13279).</title>
        <authorList>
            <person name="Sudarsanam P."/>
            <person name="Ley R."/>
            <person name="Guruge J."/>
            <person name="Turnbaugh P.J."/>
            <person name="Mahowald M."/>
            <person name="Liep D."/>
            <person name="Gordon J."/>
        </authorList>
    </citation>
    <scope>NUCLEOTIDE SEQUENCE [LARGE SCALE GENOMIC DNA]</scope>
    <source>
        <strain evidence="1 2">DSM 13279</strain>
    </source>
</reference>
<dbReference type="Gene3D" id="3.10.530.10">
    <property type="entry name" value="CPE0013-like"/>
    <property type="match status" value="1"/>
</dbReference>
<sequence>MEEKADMTSEEKPDIKSANNTAGACEQAYEEHTQGACASGVKHGRIASGVSSEGTAAGVNHNGIAARMNPDGIATSINPDGAVIGTTTAACTTRHFHCTTCPSECALTIETCIDENGVEHVLSVQGNRCARGRKFAEQEVIRPMRILATTIVVRGGDEKLLPVRTARPIPRDLHLRAMQDIRHASVTAPVRMEDVVMSDLLGTGVDLVASMNVDAQKLASC</sequence>
<protein>
    <submittedName>
        <fullName evidence="1">Uncharacterized protein</fullName>
    </submittedName>
</protein>
<dbReference type="RefSeq" id="WP_006721520.1">
    <property type="nucleotide sequence ID" value="NZ_CP085935.1"/>
</dbReference>
<evidence type="ECO:0000313" key="2">
    <source>
        <dbReference type="Proteomes" id="UP000003560"/>
    </source>
</evidence>
<dbReference type="SUPFAM" id="SSF160148">
    <property type="entry name" value="CPE0013-like"/>
    <property type="match status" value="1"/>
</dbReference>
<evidence type="ECO:0000313" key="1">
    <source>
        <dbReference type="EMBL" id="EEA89903.1"/>
    </source>
</evidence>
<keyword evidence="2" id="KW-1185">Reference proteome</keyword>
<dbReference type="eggNOG" id="COG3862">
    <property type="taxonomic scope" value="Bacteria"/>
</dbReference>
<reference evidence="1 2" key="2">
    <citation type="submission" date="2008-10" db="EMBL/GenBank/DDBJ databases">
        <authorList>
            <person name="Fulton L."/>
            <person name="Clifton S."/>
            <person name="Fulton B."/>
            <person name="Xu J."/>
            <person name="Minx P."/>
            <person name="Pepin K.H."/>
            <person name="Johnson M."/>
            <person name="Thiruvilangam P."/>
            <person name="Bhonagiri V."/>
            <person name="Nash W.E."/>
            <person name="Mardis E.R."/>
            <person name="Wilson R.K."/>
        </authorList>
    </citation>
    <scope>NUCLEOTIDE SEQUENCE [LARGE SCALE GENOMIC DNA]</scope>
    <source>
        <strain evidence="1 2">DSM 13279</strain>
    </source>
</reference>
<gene>
    <name evidence="1" type="ORF">COLSTE_01887</name>
</gene>
<dbReference type="STRING" id="445975.COLSTE_01887"/>